<evidence type="ECO:0000256" key="1">
    <source>
        <dbReference type="ARBA" id="ARBA00023157"/>
    </source>
</evidence>
<dbReference type="InterPro" id="IPR055356">
    <property type="entry name" value="ZP-N"/>
</dbReference>
<dbReference type="PANTHER" id="PTHR47130:SF3">
    <property type="entry name" value="ZONA PELLUCIDA PROTEIN"/>
    <property type="match status" value="1"/>
</dbReference>
<dbReference type="InterPro" id="IPR055355">
    <property type="entry name" value="ZP-C"/>
</dbReference>
<accession>W5NKT0</accession>
<name>W5NKT0_LEPOC</name>
<evidence type="ECO:0000256" key="3">
    <source>
        <dbReference type="SAM" id="SignalP"/>
    </source>
</evidence>
<keyword evidence="3" id="KW-0732">Signal</keyword>
<dbReference type="GeneTree" id="ENSGT00940000163503"/>
<dbReference type="HOGENOM" id="CLU_013112_1_0_1"/>
<dbReference type="InterPro" id="IPR042235">
    <property type="entry name" value="ZP-C_dom"/>
</dbReference>
<dbReference type="InterPro" id="IPR048290">
    <property type="entry name" value="ZP_chr"/>
</dbReference>
<reference evidence="6" key="1">
    <citation type="submission" date="2011-12" db="EMBL/GenBank/DDBJ databases">
        <title>The Draft Genome of Lepisosteus oculatus.</title>
        <authorList>
            <consortium name="The Broad Institute Genome Assembly &amp; Analysis Group"/>
            <consortium name="Computational R&amp;D Group"/>
            <consortium name="and Sequencing Platform"/>
            <person name="Di Palma F."/>
            <person name="Alfoldi J."/>
            <person name="Johnson J."/>
            <person name="Berlin A."/>
            <person name="Gnerre S."/>
            <person name="Jaffe D."/>
            <person name="MacCallum I."/>
            <person name="Young S."/>
            <person name="Walker B.J."/>
            <person name="Lander E.S."/>
            <person name="Lindblad-Toh K."/>
        </authorList>
    </citation>
    <scope>NUCLEOTIDE SEQUENCE [LARGE SCALE GENOMIC DNA]</scope>
</reference>
<dbReference type="Pfam" id="PF23736">
    <property type="entry name" value="Ig_ZP2"/>
    <property type="match status" value="1"/>
</dbReference>
<dbReference type="Bgee" id="ENSLOCG00000017184">
    <property type="expression patterns" value="Expressed in ovary and 6 other cell types or tissues"/>
</dbReference>
<reference evidence="5" key="2">
    <citation type="submission" date="2025-08" db="UniProtKB">
        <authorList>
            <consortium name="Ensembl"/>
        </authorList>
    </citation>
    <scope>IDENTIFICATION</scope>
</reference>
<reference evidence="5" key="3">
    <citation type="submission" date="2025-09" db="UniProtKB">
        <authorList>
            <consortium name="Ensembl"/>
        </authorList>
    </citation>
    <scope>IDENTIFICATION</scope>
</reference>
<dbReference type="OMA" id="FRPGNDI"/>
<keyword evidence="1" id="KW-1015">Disulfide bond</keyword>
<evidence type="ECO:0000313" key="6">
    <source>
        <dbReference type="Proteomes" id="UP000018468"/>
    </source>
</evidence>
<dbReference type="Proteomes" id="UP000018468">
    <property type="component" value="Linkage group LG1"/>
</dbReference>
<dbReference type="PRINTS" id="PR00023">
    <property type="entry name" value="ZPELLUCIDA"/>
</dbReference>
<keyword evidence="6" id="KW-1185">Reference proteome</keyword>
<dbReference type="Ensembl" id="ENSLOCT00000021275.1">
    <property type="protein sequence ID" value="ENSLOCP00000021239.1"/>
    <property type="gene ID" value="ENSLOCG00000017184.1"/>
</dbReference>
<feature type="chain" id="PRO_5004869888" evidence="3">
    <location>
        <begin position="24"/>
        <end position="869"/>
    </location>
</feature>
<keyword evidence="2" id="KW-0325">Glycoprotein</keyword>
<dbReference type="eggNOG" id="ENOG502REY8">
    <property type="taxonomic scope" value="Eukaryota"/>
</dbReference>
<feature type="domain" description="ZP" evidence="4">
    <location>
        <begin position="604"/>
        <end position="862"/>
    </location>
</feature>
<dbReference type="Gene3D" id="2.60.40.3210">
    <property type="entry name" value="Zona pellucida, ZP-N domain"/>
    <property type="match status" value="1"/>
</dbReference>
<feature type="signal peptide" evidence="3">
    <location>
        <begin position="1"/>
        <end position="23"/>
    </location>
</feature>
<dbReference type="InterPro" id="IPR057638">
    <property type="entry name" value="Ig_ZP2_2nd"/>
</dbReference>
<dbReference type="Pfam" id="PF23344">
    <property type="entry name" value="ZP-N"/>
    <property type="match status" value="1"/>
</dbReference>
<sequence>FNYLSVLSFSVTLILALLTEVWTQSPGPMKTRCQGNVMVMEGDGSIFWGKHLEFDVMDSSGQFIPISPKLATQCGYSITIDFWGNVQFIASVLSCFAKNTKDESFTLTVQIRVSSNGGLSFPTKYIQSLTCDYFPWAAREILCERNYMEVSVRRGIPLIDPEFVQDEPDDWSLAVPEAIVAENDVWQVVFYLAEKKSMTVSQAMKAGYSINTTHTRIVLRAAYNSSESQQQTIQGVPMSVIRSTTFYKQKWLIMMVDTAVACPIDGTMFTEELITWNIPRILPPLVPTTPIKDLDIVLGVNGDKLSPSTINDRNYTLDVGPNLIMATFPVGAIGGQYKSHVKSNVYGITYSIDPFLEHSWQDDTLDKTKYTILHPITTPFMPRPPHVINNTIPDERVFNVTLGTFLPDVELVQISFYTGPLTVPEANQRGYNVQEHTFPNGSLTYTLQVPFEDPNVLVELLSPDTRKYTLPLVYTLVVLPENESFTYPAEVEAILKDVVPPSVTGYCSLISFVVVITNGNLGKNWVLIVGKRSLTSSMAAEYAYWENATHSGLTVPFNSPDVAYELIRSSEIRTRLDLTLEDTEKSWVYANFSLSCSFPLKMIECFSNGSMAALAVKLESVPDMMPSQLTLRDPSCRPAQSGAGTAVFYFNANSCQTTRQFNNNIMTYENEILWTSSRTSYRFGVVCHYRINDSRTVYFESMGNPGPVAEPGLGNFTVVMRLALDVSYVNFYGVPDYPVVKYLSEPLYFEVELLYSKDPQVELFLENCWATASSDMDSSPGWDVIIDSCENSADPNTTVFHPVSSDQRVTYPSHLKRFEVKMFSFVKDGAVLKLPIFFHCSVFICDANQPLDSLCKGQCVPGKQRLGDS</sequence>
<dbReference type="STRING" id="7918.ENSLOCP00000021239"/>
<dbReference type="PROSITE" id="PS51034">
    <property type="entry name" value="ZP_2"/>
    <property type="match status" value="1"/>
</dbReference>
<dbReference type="InterPro" id="IPR001507">
    <property type="entry name" value="ZP_dom"/>
</dbReference>
<dbReference type="Pfam" id="PF00100">
    <property type="entry name" value="Zona_pellucida"/>
    <property type="match status" value="1"/>
</dbReference>
<evidence type="ECO:0000259" key="4">
    <source>
        <dbReference type="PROSITE" id="PS51034"/>
    </source>
</evidence>
<dbReference type="SMART" id="SM00241">
    <property type="entry name" value="ZP"/>
    <property type="match status" value="1"/>
</dbReference>
<evidence type="ECO:0000256" key="2">
    <source>
        <dbReference type="ARBA" id="ARBA00023180"/>
    </source>
</evidence>
<dbReference type="InterPro" id="IPR058876">
    <property type="entry name" value="Ig-like_ZP"/>
</dbReference>
<protein>
    <submittedName>
        <fullName evidence="5">Uncharacterized LOC102685229</fullName>
    </submittedName>
</protein>
<evidence type="ECO:0000313" key="5">
    <source>
        <dbReference type="Ensembl" id="ENSLOCP00000021239.1"/>
    </source>
</evidence>
<dbReference type="InParanoid" id="W5NKT0"/>
<organism evidence="5 6">
    <name type="scientific">Lepisosteus oculatus</name>
    <name type="common">Spotted gar</name>
    <dbReference type="NCBI Taxonomy" id="7918"/>
    <lineage>
        <taxon>Eukaryota</taxon>
        <taxon>Metazoa</taxon>
        <taxon>Chordata</taxon>
        <taxon>Craniata</taxon>
        <taxon>Vertebrata</taxon>
        <taxon>Euteleostomi</taxon>
        <taxon>Actinopterygii</taxon>
        <taxon>Neopterygii</taxon>
        <taxon>Holostei</taxon>
        <taxon>Semionotiformes</taxon>
        <taxon>Lepisosteidae</taxon>
        <taxon>Lepisosteus</taxon>
    </lineage>
</organism>
<proteinExistence type="predicted"/>
<dbReference type="PANTHER" id="PTHR47130">
    <property type="entry name" value="SI:DKEY-19B23.11-RELATED"/>
    <property type="match status" value="1"/>
</dbReference>
<dbReference type="EMBL" id="AHAT01029872">
    <property type="status" value="NOT_ANNOTATED_CDS"/>
    <property type="molecule type" value="Genomic_DNA"/>
</dbReference>
<dbReference type="AlphaFoldDB" id="W5NKT0"/>
<dbReference type="Gene3D" id="2.60.40.4100">
    <property type="entry name" value="Zona pellucida, ZP-C domain"/>
    <property type="match status" value="1"/>
</dbReference>
<dbReference type="Pfam" id="PF26562">
    <property type="entry name" value="Ig-like"/>
    <property type="match status" value="1"/>
</dbReference>